<dbReference type="RefSeq" id="WP_103999295.1">
    <property type="nucleotide sequence ID" value="NZ_FNVP01000003.1"/>
</dbReference>
<dbReference type="OrthoDB" id="7060647at2"/>
<evidence type="ECO:0000313" key="2">
    <source>
        <dbReference type="Proteomes" id="UP000236737"/>
    </source>
</evidence>
<name>A0A1H5VIH6_9FLAO</name>
<protein>
    <recommendedName>
        <fullName evidence="3">Nuclease-related domain-containing protein</fullName>
    </recommendedName>
</protein>
<dbReference type="EMBL" id="FNVP01000003">
    <property type="protein sequence ID" value="SEF86611.1"/>
    <property type="molecule type" value="Genomic_DNA"/>
</dbReference>
<keyword evidence="2" id="KW-1185">Reference proteome</keyword>
<evidence type="ECO:0000313" key="1">
    <source>
        <dbReference type="EMBL" id="SEF86611.1"/>
    </source>
</evidence>
<sequence>MSLKEKSEQLKELISTYDAQWLLGDLSFLMHCGPERAHDQLGQLSSPMRQLYYLAGLNVSTNKNNGHDYVYCPAKWAEIVRLLNEIEINYLEQLLEFDENDDAIEWKKIRDVVVPSFLSYFNVGPLNFEEQIINWVDDLFTHFDDHLEKEFGIKTNDFILFYESLDRVVQNNFQGHTSNAEILRENWADYTNIESGIDHSLPAFLKESIPKDFEIMSKFMIDYGMKDRFYPKELVTENLSLDTINKIIGFISIKREERAFTYYTETNPGNPLYDFPILNLENGIYQVFEVKQVIHSINNWLEKEVTKTNDRLDKYLKLKGNLLENNIIDLFKKFFGNDIIVFESYYSNGCEQDVLVIWQEYAFIIEAKGYNLREPFRNPEKAFVRIKDDFKKSIGYGYEQTSRIESIIFQNEPLIIQDHQGKIIKTIDTNTIKDCFSIIVNINSFGLVQNDLSYLLNIKEEDLYPWAVKYYDLEIFILTMIAQGKKPHFFIDFLLFRENLHGKISCSDELEICGGYLSKKINPKGVKYVDTFKTEPEYGDIFDDQYRKTMGFKNEKNLYIKQSGKYMFW</sequence>
<gene>
    <name evidence="1" type="ORF">SAMN04488130_103218</name>
</gene>
<dbReference type="Proteomes" id="UP000236737">
    <property type="component" value="Unassembled WGS sequence"/>
</dbReference>
<organism evidence="1 2">
    <name type="scientific">Flavobacterium urumqiense</name>
    <dbReference type="NCBI Taxonomy" id="935224"/>
    <lineage>
        <taxon>Bacteria</taxon>
        <taxon>Pseudomonadati</taxon>
        <taxon>Bacteroidota</taxon>
        <taxon>Flavobacteriia</taxon>
        <taxon>Flavobacteriales</taxon>
        <taxon>Flavobacteriaceae</taxon>
        <taxon>Flavobacterium</taxon>
    </lineage>
</organism>
<accession>A0A1H5VIH6</accession>
<evidence type="ECO:0008006" key="3">
    <source>
        <dbReference type="Google" id="ProtNLM"/>
    </source>
</evidence>
<dbReference type="AlphaFoldDB" id="A0A1H5VIH6"/>
<reference evidence="2" key="1">
    <citation type="submission" date="2016-10" db="EMBL/GenBank/DDBJ databases">
        <authorList>
            <person name="Varghese N."/>
            <person name="Submissions S."/>
        </authorList>
    </citation>
    <scope>NUCLEOTIDE SEQUENCE [LARGE SCALE GENOMIC DNA]</scope>
    <source>
        <strain evidence="2">CGMCC 1.9230</strain>
    </source>
</reference>
<proteinExistence type="predicted"/>